<comment type="caution">
    <text evidence="2">The sequence shown here is derived from an EMBL/GenBank/DDBJ whole genome shotgun (WGS) entry which is preliminary data.</text>
</comment>
<evidence type="ECO:0000313" key="2">
    <source>
        <dbReference type="EMBL" id="TKW65237.1"/>
    </source>
</evidence>
<sequence>MSNPFGDSLSNDSGKQVAGDKDTLGGFRIHDSGVYDFTISAAYFGTSAGGAKSITFVGKLDNGSDYNWTEWVTAGTAKGGKSFTVNDKGEASYLPGYNRANAIAMLLLEKGIDGLVWETKVIKKYNKDAKAEVPTEVLMATELLGKTISLGIQKQIVNKQAQNQTTKAWEDTNEKAERNEVDKIFQAGTRRTLQEALAKQETGEFVTKWIEANKTPRDRFKAVANAPASGAPGQAGAGDKPATSLFS</sequence>
<proteinExistence type="predicted"/>
<gene>
    <name evidence="2" type="ORF">DI616_16050</name>
</gene>
<accession>A0A533I3Y6</accession>
<feature type="compositionally biased region" description="Low complexity" evidence="1">
    <location>
        <begin position="224"/>
        <end position="238"/>
    </location>
</feature>
<name>A0A533I3Y6_PARDE</name>
<dbReference type="AlphaFoldDB" id="A0A533I3Y6"/>
<dbReference type="Proteomes" id="UP000315344">
    <property type="component" value="Unassembled WGS sequence"/>
</dbReference>
<evidence type="ECO:0000256" key="1">
    <source>
        <dbReference type="SAM" id="MobiDB-lite"/>
    </source>
</evidence>
<protein>
    <submittedName>
        <fullName evidence="2">Uncharacterized protein</fullName>
    </submittedName>
</protein>
<reference evidence="2 3" key="1">
    <citation type="journal article" date="2017" name="Nat. Commun.">
        <title>In situ click chemistry generation of cyclooxygenase-2 inhibitors.</title>
        <authorList>
            <person name="Bhardwaj A."/>
            <person name="Kaur J."/>
            <person name="Wuest M."/>
            <person name="Wuest F."/>
        </authorList>
    </citation>
    <scope>NUCLEOTIDE SEQUENCE [LARGE SCALE GENOMIC DNA]</scope>
    <source>
        <strain evidence="2">S2_012_000_R3_94</strain>
    </source>
</reference>
<feature type="region of interest" description="Disordered" evidence="1">
    <location>
        <begin position="221"/>
        <end position="247"/>
    </location>
</feature>
<organism evidence="2 3">
    <name type="scientific">Paracoccus denitrificans</name>
    <dbReference type="NCBI Taxonomy" id="266"/>
    <lineage>
        <taxon>Bacteria</taxon>
        <taxon>Pseudomonadati</taxon>
        <taxon>Pseudomonadota</taxon>
        <taxon>Alphaproteobacteria</taxon>
        <taxon>Rhodobacterales</taxon>
        <taxon>Paracoccaceae</taxon>
        <taxon>Paracoccus</taxon>
    </lineage>
</organism>
<evidence type="ECO:0000313" key="3">
    <source>
        <dbReference type="Proteomes" id="UP000315344"/>
    </source>
</evidence>
<dbReference type="EMBL" id="VAFL01000015">
    <property type="protein sequence ID" value="TKW65237.1"/>
    <property type="molecule type" value="Genomic_DNA"/>
</dbReference>